<feature type="region of interest" description="Disordered" evidence="1">
    <location>
        <begin position="138"/>
        <end position="165"/>
    </location>
</feature>
<evidence type="ECO:0000313" key="2">
    <source>
        <dbReference type="EMBL" id="GLB39460.1"/>
    </source>
</evidence>
<accession>A0A9P3UPV6</accession>
<keyword evidence="3" id="KW-1185">Reference proteome</keyword>
<proteinExistence type="predicted"/>
<dbReference type="Proteomes" id="UP001063166">
    <property type="component" value="Unassembled WGS sequence"/>
</dbReference>
<comment type="caution">
    <text evidence="2">The sequence shown here is derived from an EMBL/GenBank/DDBJ whole genome shotgun (WGS) entry which is preliminary data.</text>
</comment>
<reference evidence="2" key="1">
    <citation type="submission" date="2022-07" db="EMBL/GenBank/DDBJ databases">
        <title>The genome of Lyophyllum shimeji provides insight into the initial evolution of ectomycorrhizal fungal genome.</title>
        <authorList>
            <person name="Kobayashi Y."/>
            <person name="Shibata T."/>
            <person name="Hirakawa H."/>
            <person name="Shigenobu S."/>
            <person name="Nishiyama T."/>
            <person name="Yamada A."/>
            <person name="Hasebe M."/>
            <person name="Kawaguchi M."/>
        </authorList>
    </citation>
    <scope>NUCLEOTIDE SEQUENCE</scope>
    <source>
        <strain evidence="2">AT787</strain>
    </source>
</reference>
<dbReference type="EMBL" id="BRPK01000006">
    <property type="protein sequence ID" value="GLB39460.1"/>
    <property type="molecule type" value="Genomic_DNA"/>
</dbReference>
<evidence type="ECO:0000256" key="1">
    <source>
        <dbReference type="SAM" id="MobiDB-lite"/>
    </source>
</evidence>
<evidence type="ECO:0000313" key="3">
    <source>
        <dbReference type="Proteomes" id="UP001063166"/>
    </source>
</evidence>
<name>A0A9P3UPV6_LYOSH</name>
<sequence>MAQPPAAPPMLPAWLDGHLRNIVNAIPRIHFEHSMYGPLNAYLQTFFPPDRAFMIKPQGMLRPELHPFRPFDAFSDIGDREDVPRLTEAEILNWTQGLKEGDQAAAPRPSDEAMDMQIDEENFVPAIFHRGPGDLDIFQNMDGSDEDEPDTLPDPNISSDSYGVEVKRTNRGNRYPDFIVVKGTDGLNGDRILLIVEVKKGDDSLVAARMQIELYLTMAADKRRVPFLQGLLVMGATTECYFLDSLDGNPGDVSNPVQFLTTGMALQTRIHGVAVANWRWQICMYNVCIIL</sequence>
<organism evidence="2 3">
    <name type="scientific">Lyophyllum shimeji</name>
    <name type="common">Hon-shimeji</name>
    <name type="synonym">Tricholoma shimeji</name>
    <dbReference type="NCBI Taxonomy" id="47721"/>
    <lineage>
        <taxon>Eukaryota</taxon>
        <taxon>Fungi</taxon>
        <taxon>Dikarya</taxon>
        <taxon>Basidiomycota</taxon>
        <taxon>Agaricomycotina</taxon>
        <taxon>Agaricomycetes</taxon>
        <taxon>Agaricomycetidae</taxon>
        <taxon>Agaricales</taxon>
        <taxon>Tricholomatineae</taxon>
        <taxon>Lyophyllaceae</taxon>
        <taxon>Lyophyllum</taxon>
    </lineage>
</organism>
<dbReference type="OrthoDB" id="3026977at2759"/>
<dbReference type="AlphaFoldDB" id="A0A9P3UPV6"/>
<gene>
    <name evidence="2" type="ORF">LshimejAT787_0606220</name>
</gene>
<protein>
    <submittedName>
        <fullName evidence="2">Uncharacterized protein</fullName>
    </submittedName>
</protein>